<dbReference type="PANTHER" id="PTHR13318:SF105">
    <property type="entry name" value="F-BOX_LRR-REPEAT PROTEIN 3"/>
    <property type="match status" value="1"/>
</dbReference>
<dbReference type="PATRIC" id="fig|362787.3.peg.440"/>
<evidence type="ECO:0000259" key="1">
    <source>
        <dbReference type="Pfam" id="PF00651"/>
    </source>
</evidence>
<dbReference type="SUPFAM" id="SSF52047">
    <property type="entry name" value="RNI-like"/>
    <property type="match status" value="1"/>
</dbReference>
<dbReference type="InterPro" id="IPR000210">
    <property type="entry name" value="BTB/POZ_dom"/>
</dbReference>
<proteinExistence type="predicted"/>
<dbReference type="AlphaFoldDB" id="A0A0C1JQ23"/>
<evidence type="ECO:0000313" key="3">
    <source>
        <dbReference type="EMBL" id="KIC73335.1"/>
    </source>
</evidence>
<gene>
    <name evidence="3" type="primary">fbxL14_2</name>
    <name evidence="3" type="ORF">DB44_BG00240</name>
</gene>
<reference evidence="3 4" key="1">
    <citation type="journal article" date="2014" name="Mol. Biol. Evol.">
        <title>Massive expansion of Ubiquitination-related gene families within the Chlamydiae.</title>
        <authorList>
            <person name="Domman D."/>
            <person name="Collingro A."/>
            <person name="Lagkouvardos I."/>
            <person name="Gehre L."/>
            <person name="Weinmaier T."/>
            <person name="Rattei T."/>
            <person name="Subtil A."/>
            <person name="Horn M."/>
        </authorList>
    </citation>
    <scope>NUCLEOTIDE SEQUENCE [LARGE SCALE GENOMIC DNA]</scope>
    <source>
        <strain evidence="3 4">EI2</strain>
    </source>
</reference>
<comment type="caution">
    <text evidence="3">The sequence shown here is derived from an EMBL/GenBank/DDBJ whole genome shotgun (WGS) entry which is preliminary data.</text>
</comment>
<dbReference type="Gene3D" id="3.80.10.10">
    <property type="entry name" value="Ribonuclease Inhibitor"/>
    <property type="match status" value="3"/>
</dbReference>
<dbReference type="InterPro" id="IPR011333">
    <property type="entry name" value="SKP1/BTB/POZ_sf"/>
</dbReference>
<evidence type="ECO:0000313" key="4">
    <source>
        <dbReference type="Proteomes" id="UP000031465"/>
    </source>
</evidence>
<protein>
    <submittedName>
        <fullName evidence="3">F-box/LRR-repeat protein 14</fullName>
    </submittedName>
</protein>
<dbReference type="SMART" id="SM00367">
    <property type="entry name" value="LRR_CC"/>
    <property type="match status" value="8"/>
</dbReference>
<dbReference type="Pfam" id="PF00651">
    <property type="entry name" value="BTB"/>
    <property type="match status" value="1"/>
</dbReference>
<accession>A0A0C1JQ23</accession>
<dbReference type="InterPro" id="IPR006553">
    <property type="entry name" value="Leu-rich_rpt_Cys-con_subtyp"/>
</dbReference>
<feature type="domain" description="F-box/LRR-repeat protein 15-like leucin rich repeat" evidence="2">
    <location>
        <begin position="409"/>
        <end position="480"/>
    </location>
</feature>
<dbReference type="Pfam" id="PF25372">
    <property type="entry name" value="DUF7885"/>
    <property type="match status" value="2"/>
</dbReference>
<feature type="domain" description="BTB" evidence="1">
    <location>
        <begin position="93"/>
        <end position="168"/>
    </location>
</feature>
<organism evidence="3 4">
    <name type="scientific">Candidatus Protochlamydia amoebophila</name>
    <dbReference type="NCBI Taxonomy" id="362787"/>
    <lineage>
        <taxon>Bacteria</taxon>
        <taxon>Pseudomonadati</taxon>
        <taxon>Chlamydiota</taxon>
        <taxon>Chlamydiia</taxon>
        <taxon>Parachlamydiales</taxon>
        <taxon>Parachlamydiaceae</taxon>
        <taxon>Candidatus Protochlamydia</taxon>
    </lineage>
</organism>
<dbReference type="EMBL" id="JSAN01000030">
    <property type="protein sequence ID" value="KIC73335.1"/>
    <property type="molecule type" value="Genomic_DNA"/>
</dbReference>
<name>A0A0C1JQ23_9BACT</name>
<dbReference type="GO" id="GO:0019005">
    <property type="term" value="C:SCF ubiquitin ligase complex"/>
    <property type="evidence" value="ECO:0007669"/>
    <property type="project" value="TreeGrafter"/>
</dbReference>
<feature type="domain" description="F-box/LRR-repeat protein 15-like leucin rich repeat" evidence="2">
    <location>
        <begin position="243"/>
        <end position="330"/>
    </location>
</feature>
<dbReference type="InterPro" id="IPR057207">
    <property type="entry name" value="FBXL15_LRR"/>
</dbReference>
<dbReference type="GO" id="GO:0031146">
    <property type="term" value="P:SCF-dependent proteasomal ubiquitin-dependent protein catabolic process"/>
    <property type="evidence" value="ECO:0007669"/>
    <property type="project" value="TreeGrafter"/>
</dbReference>
<dbReference type="SUPFAM" id="SSF54695">
    <property type="entry name" value="POZ domain"/>
    <property type="match status" value="1"/>
</dbReference>
<dbReference type="PANTHER" id="PTHR13318">
    <property type="entry name" value="PARTNER OF PAIRED, ISOFORM B-RELATED"/>
    <property type="match status" value="1"/>
</dbReference>
<evidence type="ECO:0000259" key="2">
    <source>
        <dbReference type="Pfam" id="PF25372"/>
    </source>
</evidence>
<sequence>MLFIGMVILNISNTAGFNSSYLVLTMAPSYNPPQEINDQLENENTPLDNPLPNLEETSASTILASDLSPSSDEIQLSFQEGTSLTISHSLLTFLKEESPYFKNLWSGQFQETLQHPLDLTKEDFTLLLNCLTIPKFVIPLKKIPYSIQLAQYYGLIGLVKHLEEQLINEYNSQRFEPFDYTEESLIEFKELLNFAHCCQLNELKEDLELDIANVLLNATSQLAEFERTIKHLSNEIDILHFSKQTYLTDAHFSALKECKNLKILTFETCQALTDDGLAHLASLTALQHLGLRGCDKVTDAGLAHLTSLRALQYLDLSFCRNITDAGLAHLTPLTALQRLLLKKCENLTNAGLAHLTSLTALGYLDLSYWDNFIDDGLAHLRPLVALQHLNLANCYELTDAGLAHLRPLTGLQHLNLSYCVNLTDVGLAHLAPLLALQYLNLSDCKYLTDAGLAHLIPLTALQHLNLRDCRKLTDTGLASFKASILIQ</sequence>
<dbReference type="Proteomes" id="UP000031465">
    <property type="component" value="Unassembled WGS sequence"/>
</dbReference>
<dbReference type="InterPro" id="IPR032675">
    <property type="entry name" value="LRR_dom_sf"/>
</dbReference>